<evidence type="ECO:0000313" key="1">
    <source>
        <dbReference type="EMBL" id="CAI1546062.1"/>
    </source>
</evidence>
<proteinExistence type="predicted"/>
<protein>
    <submittedName>
        <fullName evidence="1">Uncharacterized protein</fullName>
    </submittedName>
</protein>
<name>A0ABN8VEH0_SACEU</name>
<keyword evidence="2" id="KW-1185">Reference proteome</keyword>
<dbReference type="EMBL" id="OX291501">
    <property type="protein sequence ID" value="CAI1546062.1"/>
    <property type="molecule type" value="Genomic_DNA"/>
</dbReference>
<accession>A0ABN8VEH0</accession>
<gene>
    <name evidence="1" type="primary">U6500K01840</name>
    <name evidence="1" type="ORF">SEUBUCD650_0K01840</name>
</gene>
<reference evidence="1" key="1">
    <citation type="submission" date="2022-08" db="EMBL/GenBank/DDBJ databases">
        <authorList>
            <person name="Byrne P K."/>
        </authorList>
    </citation>
    <scope>NUCLEOTIDE SEQUENCE</scope>
    <source>
        <strain evidence="1">UCD650</strain>
    </source>
</reference>
<evidence type="ECO:0000313" key="2">
    <source>
        <dbReference type="Proteomes" id="UP001152964"/>
    </source>
</evidence>
<sequence>MTHPVDVKKIFTLKR</sequence>
<dbReference type="Proteomes" id="UP001152964">
    <property type="component" value="Chromosome 11"/>
</dbReference>
<organism evidence="1 2">
    <name type="scientific">Saccharomyces eubayanus</name>
    <name type="common">Yeast</name>
    <dbReference type="NCBI Taxonomy" id="1080349"/>
    <lineage>
        <taxon>Eukaryota</taxon>
        <taxon>Fungi</taxon>
        <taxon>Dikarya</taxon>
        <taxon>Ascomycota</taxon>
        <taxon>Saccharomycotina</taxon>
        <taxon>Saccharomycetes</taxon>
        <taxon>Saccharomycetales</taxon>
        <taxon>Saccharomycetaceae</taxon>
        <taxon>Saccharomyces</taxon>
    </lineage>
</organism>